<protein>
    <submittedName>
        <fullName evidence="4">Ubiquinone-binding protein</fullName>
    </submittedName>
</protein>
<dbReference type="PANTHER" id="PTHR12901">
    <property type="entry name" value="SPERM PROTEIN HOMOLOG"/>
    <property type="match status" value="1"/>
</dbReference>
<evidence type="ECO:0000313" key="4">
    <source>
        <dbReference type="EMBL" id="RUO34605.1"/>
    </source>
</evidence>
<organism evidence="4 5">
    <name type="scientific">Aliidiomarina soli</name>
    <dbReference type="NCBI Taxonomy" id="1928574"/>
    <lineage>
        <taxon>Bacteria</taxon>
        <taxon>Pseudomonadati</taxon>
        <taxon>Pseudomonadota</taxon>
        <taxon>Gammaproteobacteria</taxon>
        <taxon>Alteromonadales</taxon>
        <taxon>Idiomarinaceae</taxon>
        <taxon>Aliidiomarina</taxon>
    </lineage>
</organism>
<evidence type="ECO:0000259" key="3">
    <source>
        <dbReference type="Pfam" id="PF03364"/>
    </source>
</evidence>
<dbReference type="InterPro" id="IPR023393">
    <property type="entry name" value="START-like_dom_sf"/>
</dbReference>
<evidence type="ECO:0000256" key="1">
    <source>
        <dbReference type="ARBA" id="ARBA00008918"/>
    </source>
</evidence>
<feature type="domain" description="Coenzyme Q-binding protein COQ10 START" evidence="3">
    <location>
        <begin position="10"/>
        <end position="135"/>
    </location>
</feature>
<dbReference type="EMBL" id="PIPO01000001">
    <property type="protein sequence ID" value="RUO34605.1"/>
    <property type="molecule type" value="Genomic_DNA"/>
</dbReference>
<keyword evidence="4" id="KW-0830">Ubiquinone</keyword>
<dbReference type="Pfam" id="PF03364">
    <property type="entry name" value="Polyketide_cyc"/>
    <property type="match status" value="1"/>
</dbReference>
<keyword evidence="5" id="KW-1185">Reference proteome</keyword>
<dbReference type="SUPFAM" id="SSF55961">
    <property type="entry name" value="Bet v1-like"/>
    <property type="match status" value="1"/>
</dbReference>
<reference evidence="4 5" key="1">
    <citation type="journal article" date="2011" name="Front. Microbiol.">
        <title>Genomic signatures of strain selection and enhancement in Bacillus atrophaeus var. globigii, a historical biowarfare simulant.</title>
        <authorList>
            <person name="Gibbons H.S."/>
            <person name="Broomall S.M."/>
            <person name="McNew L.A."/>
            <person name="Daligault H."/>
            <person name="Chapman C."/>
            <person name="Bruce D."/>
            <person name="Karavis M."/>
            <person name="Krepps M."/>
            <person name="McGregor P.A."/>
            <person name="Hong C."/>
            <person name="Park K.H."/>
            <person name="Akmal A."/>
            <person name="Feldman A."/>
            <person name="Lin J.S."/>
            <person name="Chang W.E."/>
            <person name="Higgs B.W."/>
            <person name="Demirev P."/>
            <person name="Lindquist J."/>
            <person name="Liem A."/>
            <person name="Fochler E."/>
            <person name="Read T.D."/>
            <person name="Tapia R."/>
            <person name="Johnson S."/>
            <person name="Bishop-Lilly K.A."/>
            <person name="Detter C."/>
            <person name="Han C."/>
            <person name="Sozhamannan S."/>
            <person name="Rosenzweig C.N."/>
            <person name="Skowronski E.W."/>
        </authorList>
    </citation>
    <scope>NUCLEOTIDE SEQUENCE [LARGE SCALE GENOMIC DNA]</scope>
    <source>
        <strain evidence="4 5">Y4G10-17</strain>
    </source>
</reference>
<evidence type="ECO:0000256" key="2">
    <source>
        <dbReference type="ARBA" id="ARBA00022649"/>
    </source>
</evidence>
<proteinExistence type="inferred from homology"/>
<gene>
    <name evidence="4" type="ORF">CWE14_00975</name>
</gene>
<accession>A0A432WLF5</accession>
<dbReference type="Proteomes" id="UP000287823">
    <property type="component" value="Unassembled WGS sequence"/>
</dbReference>
<comment type="similarity">
    <text evidence="1">Belongs to the ribosome association toxin RatA family.</text>
</comment>
<dbReference type="InterPro" id="IPR005031">
    <property type="entry name" value="COQ10_START"/>
</dbReference>
<sequence>MPQIERTSLVPYSCKQMFDLVNDIPAYPEFVPGCSAARILAEQDAQIDAELQISKAGIQQSFATRNQLHEPHRIDLQLISGPFKALQGAWYFESLDNGKACKVILRLDFEFSSRMLQFAFGKVFNEVNRRMVDAFAKRAKVVYG</sequence>
<comment type="caution">
    <text evidence="4">The sequence shown here is derived from an EMBL/GenBank/DDBJ whole genome shotgun (WGS) entry which is preliminary data.</text>
</comment>
<dbReference type="PANTHER" id="PTHR12901:SF10">
    <property type="entry name" value="COENZYME Q-BINDING PROTEIN COQ10, MITOCHONDRIAL"/>
    <property type="match status" value="1"/>
</dbReference>
<dbReference type="InterPro" id="IPR044996">
    <property type="entry name" value="COQ10-like"/>
</dbReference>
<dbReference type="CDD" id="cd07813">
    <property type="entry name" value="COQ10p_like"/>
    <property type="match status" value="1"/>
</dbReference>
<evidence type="ECO:0000313" key="5">
    <source>
        <dbReference type="Proteomes" id="UP000287823"/>
    </source>
</evidence>
<dbReference type="AlphaFoldDB" id="A0A432WLF5"/>
<dbReference type="RefSeq" id="WP_126788301.1">
    <property type="nucleotide sequence ID" value="NZ_PIPO01000001.1"/>
</dbReference>
<name>A0A432WLF5_9GAMM</name>
<keyword evidence="2" id="KW-1277">Toxin-antitoxin system</keyword>
<dbReference type="Gene3D" id="3.30.530.20">
    <property type="match status" value="1"/>
</dbReference>
<dbReference type="GO" id="GO:0048039">
    <property type="term" value="F:ubiquinone binding"/>
    <property type="evidence" value="ECO:0007669"/>
    <property type="project" value="InterPro"/>
</dbReference>
<dbReference type="GO" id="GO:0045333">
    <property type="term" value="P:cellular respiration"/>
    <property type="evidence" value="ECO:0007669"/>
    <property type="project" value="InterPro"/>
</dbReference>